<keyword evidence="10 13" id="KW-0460">Magnesium</keyword>
<dbReference type="EMBL" id="CANHGI010000005">
    <property type="protein sequence ID" value="CAI5452652.1"/>
    <property type="molecule type" value="Genomic_DNA"/>
</dbReference>
<comment type="similarity">
    <text evidence="3">In the N-terminal section; belongs to the MoaB/Mog family.</text>
</comment>
<dbReference type="FunFam" id="2.40.340.10:FF:000007">
    <property type="entry name" value="Molybdopterin molybdenumtransferase"/>
    <property type="match status" value="1"/>
</dbReference>
<comment type="function">
    <text evidence="13">Catalyzes two steps in the biosynthesis of the molybdenum cofactor. In the first step, molybdopterin is adenylated. Subsequently, molybdate is inserted into adenylated molybdopterin and AMP is released.</text>
</comment>
<dbReference type="InterPro" id="IPR008284">
    <property type="entry name" value="MoCF_biosynth_CS"/>
</dbReference>
<dbReference type="PANTHER" id="PTHR10192">
    <property type="entry name" value="MOLYBDOPTERIN BIOSYNTHESIS PROTEIN"/>
    <property type="match status" value="1"/>
</dbReference>
<comment type="caution">
    <text evidence="15">The sequence shown here is derived from an EMBL/GenBank/DDBJ whole genome shotgun (WGS) entry which is preliminary data.</text>
</comment>
<dbReference type="GO" id="GO:0099634">
    <property type="term" value="C:postsynaptic specialization membrane"/>
    <property type="evidence" value="ECO:0007669"/>
    <property type="project" value="GOC"/>
</dbReference>
<evidence type="ECO:0000256" key="6">
    <source>
        <dbReference type="ARBA" id="ARBA00022679"/>
    </source>
</evidence>
<dbReference type="CDD" id="cd00887">
    <property type="entry name" value="MoeA"/>
    <property type="match status" value="1"/>
</dbReference>
<feature type="domain" description="MoaB/Mog" evidence="14">
    <location>
        <begin position="206"/>
        <end position="350"/>
    </location>
</feature>
<dbReference type="InterPro" id="IPR036688">
    <property type="entry name" value="MoeA_C_domain_IV_sf"/>
</dbReference>
<dbReference type="SMART" id="SM00852">
    <property type="entry name" value="MoCF_biosynth"/>
    <property type="match status" value="1"/>
</dbReference>
<dbReference type="AlphaFoldDB" id="A0A9P1N9E8"/>
<dbReference type="GO" id="GO:0097112">
    <property type="term" value="P:gamma-aminobutyric acid receptor clustering"/>
    <property type="evidence" value="ECO:0007669"/>
    <property type="project" value="TreeGrafter"/>
</dbReference>
<dbReference type="GO" id="GO:0030425">
    <property type="term" value="C:dendrite"/>
    <property type="evidence" value="ECO:0007669"/>
    <property type="project" value="TreeGrafter"/>
</dbReference>
<dbReference type="InterPro" id="IPR001453">
    <property type="entry name" value="MoaB/Mog_dom"/>
</dbReference>
<evidence type="ECO:0000256" key="7">
    <source>
        <dbReference type="ARBA" id="ARBA00022723"/>
    </source>
</evidence>
<dbReference type="GO" id="GO:0007529">
    <property type="term" value="P:establishment of synaptic specificity at neuromuscular junction"/>
    <property type="evidence" value="ECO:0007669"/>
    <property type="project" value="TreeGrafter"/>
</dbReference>
<comment type="catalytic activity">
    <reaction evidence="13">
        <text>adenylyl-molybdopterin + molybdate = Mo-molybdopterin + AMP + H(+)</text>
        <dbReference type="Rhea" id="RHEA:35047"/>
        <dbReference type="ChEBI" id="CHEBI:15378"/>
        <dbReference type="ChEBI" id="CHEBI:36264"/>
        <dbReference type="ChEBI" id="CHEBI:62727"/>
        <dbReference type="ChEBI" id="CHEBI:71302"/>
        <dbReference type="ChEBI" id="CHEBI:456215"/>
    </reaction>
</comment>
<dbReference type="GO" id="GO:0061598">
    <property type="term" value="F:molybdopterin adenylyltransferase activity"/>
    <property type="evidence" value="ECO:0007669"/>
    <property type="project" value="UniProtKB-UniRule"/>
</dbReference>
<evidence type="ECO:0000256" key="4">
    <source>
        <dbReference type="ARBA" id="ARBA00008339"/>
    </source>
</evidence>
<dbReference type="PROSITE" id="PS01079">
    <property type="entry name" value="MOCF_BIOSYNTHESIS_2"/>
    <property type="match status" value="1"/>
</dbReference>
<evidence type="ECO:0000313" key="16">
    <source>
        <dbReference type="Proteomes" id="UP001152747"/>
    </source>
</evidence>
<keyword evidence="11 13" id="KW-0501">Molybdenum cofactor biosynthesis</keyword>
<dbReference type="Pfam" id="PF00994">
    <property type="entry name" value="MoCF_biosynth"/>
    <property type="match status" value="1"/>
</dbReference>
<reference evidence="15" key="1">
    <citation type="submission" date="2022-11" db="EMBL/GenBank/DDBJ databases">
        <authorList>
            <person name="Kikuchi T."/>
        </authorList>
    </citation>
    <scope>NUCLEOTIDE SEQUENCE</scope>
    <source>
        <strain evidence="15">PS1010</strain>
    </source>
</reference>
<evidence type="ECO:0000256" key="2">
    <source>
        <dbReference type="ARBA" id="ARBA00005046"/>
    </source>
</evidence>
<dbReference type="SUPFAM" id="SSF53218">
    <property type="entry name" value="Molybdenum cofactor biosynthesis proteins"/>
    <property type="match status" value="1"/>
</dbReference>
<evidence type="ECO:0000256" key="10">
    <source>
        <dbReference type="ARBA" id="ARBA00022842"/>
    </source>
</evidence>
<keyword evidence="6 13" id="KW-0808">Transferase</keyword>
<gene>
    <name evidence="15" type="ORF">CAMP_LOCUS15289</name>
</gene>
<sequence length="442" mass="47799">MSSSSDLQSSPEHVVAKRARISQWPAVPMTRAFEAIDRIADKFPPESKGYPTVALTNGRVIAEDIRAPENVPKARTSVKDGYAVIAADNLMIRRVAGVATAGQPWDGILQPGECIRISTGAVIPEGADAVVQVEDTTLAGYDGDVEVAINILIAPEVGKDIREKGSDIKENDVLLENGCELGPAEIGLLHMFGIQNIEIYRKPKVCVMSTGNELVESYHICPPQGFIRDSNRPQLLSLFRSQGFKPIDAGIASDNIDSIEAAIRQASEFASVIVTSGGVSMGEKDYLKEVLRNRLGFEISFGRVWMKPGLPCTVAHGKINNLPVVVFALPGNPVSSYVCANLFVTPFLRAMAGCNRPKQPVIKVKLAAEMRLGPRPEYCRAWLESRCGETFPIANVTGNQISSRLPSLVGAHVLLVIPQSSTEKTQLEKGELVDAIIISSLF</sequence>
<dbReference type="NCBIfam" id="NF045515">
    <property type="entry name" value="Glp_gephyrin"/>
    <property type="match status" value="1"/>
</dbReference>
<name>A0A9P1N9E8_9PELO</name>
<proteinExistence type="inferred from homology"/>
<dbReference type="Gene3D" id="3.40.980.10">
    <property type="entry name" value="MoaB/Mog-like domain"/>
    <property type="match status" value="1"/>
</dbReference>
<dbReference type="FunFam" id="3.40.980.10:FF:000001">
    <property type="entry name" value="Molybdopterin molybdenumtransferase"/>
    <property type="match status" value="1"/>
</dbReference>
<evidence type="ECO:0000256" key="8">
    <source>
        <dbReference type="ARBA" id="ARBA00022741"/>
    </source>
</evidence>
<dbReference type="InterPro" id="IPR038987">
    <property type="entry name" value="MoeA-like"/>
</dbReference>
<dbReference type="PANTHER" id="PTHR10192:SF5">
    <property type="entry name" value="GEPHYRIN"/>
    <property type="match status" value="1"/>
</dbReference>
<evidence type="ECO:0000256" key="1">
    <source>
        <dbReference type="ARBA" id="ARBA00001946"/>
    </source>
</evidence>
<dbReference type="Pfam" id="PF03453">
    <property type="entry name" value="MoeA_N"/>
    <property type="match status" value="1"/>
</dbReference>
<dbReference type="GO" id="GO:0072579">
    <property type="term" value="P:glycine receptor clustering"/>
    <property type="evidence" value="ECO:0007669"/>
    <property type="project" value="TreeGrafter"/>
</dbReference>
<evidence type="ECO:0000256" key="5">
    <source>
        <dbReference type="ARBA" id="ARBA00022505"/>
    </source>
</evidence>
<dbReference type="SUPFAM" id="SSF63867">
    <property type="entry name" value="MoeA C-terminal domain-like"/>
    <property type="match status" value="1"/>
</dbReference>
<keyword evidence="7 13" id="KW-0479">Metal-binding</keyword>
<dbReference type="InterPro" id="IPR005111">
    <property type="entry name" value="MoeA_C_domain_IV"/>
</dbReference>
<dbReference type="GO" id="GO:0005829">
    <property type="term" value="C:cytosol"/>
    <property type="evidence" value="ECO:0007669"/>
    <property type="project" value="TreeGrafter"/>
</dbReference>
<dbReference type="Gene3D" id="2.40.340.10">
    <property type="entry name" value="MoeA, C-terminal, domain IV"/>
    <property type="match status" value="1"/>
</dbReference>
<dbReference type="GO" id="GO:0005524">
    <property type="term" value="F:ATP binding"/>
    <property type="evidence" value="ECO:0007669"/>
    <property type="project" value="UniProtKB-UniRule"/>
</dbReference>
<comment type="similarity">
    <text evidence="4">In the C-terminal section; belongs to the MoeA family.</text>
</comment>
<dbReference type="SUPFAM" id="SSF63882">
    <property type="entry name" value="MoeA N-terminal region -like"/>
    <property type="match status" value="1"/>
</dbReference>
<evidence type="ECO:0000313" key="15">
    <source>
        <dbReference type="EMBL" id="CAI5452652.1"/>
    </source>
</evidence>
<protein>
    <recommendedName>
        <fullName evidence="14">MoaB/Mog domain-containing protein</fullName>
    </recommendedName>
</protein>
<dbReference type="GO" id="GO:0061599">
    <property type="term" value="F:molybdopterin molybdotransferase activity"/>
    <property type="evidence" value="ECO:0007669"/>
    <property type="project" value="UniProtKB-UniRule"/>
</dbReference>
<keyword evidence="12" id="KW-0511">Multifunctional enzyme</keyword>
<dbReference type="Gene3D" id="3.90.105.10">
    <property type="entry name" value="Molybdopterin biosynthesis moea protein, domain 2"/>
    <property type="match status" value="1"/>
</dbReference>
<keyword evidence="8" id="KW-0547">Nucleotide-binding</keyword>
<dbReference type="InterPro" id="IPR036425">
    <property type="entry name" value="MoaB/Mog-like_dom_sf"/>
</dbReference>
<evidence type="ECO:0000256" key="9">
    <source>
        <dbReference type="ARBA" id="ARBA00022840"/>
    </source>
</evidence>
<organism evidence="15 16">
    <name type="scientific">Caenorhabditis angaria</name>
    <dbReference type="NCBI Taxonomy" id="860376"/>
    <lineage>
        <taxon>Eukaryota</taxon>
        <taxon>Metazoa</taxon>
        <taxon>Ecdysozoa</taxon>
        <taxon>Nematoda</taxon>
        <taxon>Chromadorea</taxon>
        <taxon>Rhabditida</taxon>
        <taxon>Rhabditina</taxon>
        <taxon>Rhabditomorpha</taxon>
        <taxon>Rhabditoidea</taxon>
        <taxon>Rhabditidae</taxon>
        <taxon>Peloderinae</taxon>
        <taxon>Caenorhabditis</taxon>
    </lineage>
</organism>
<dbReference type="Gene3D" id="2.170.190.11">
    <property type="entry name" value="Molybdopterin biosynthesis moea protein, domain 3"/>
    <property type="match status" value="1"/>
</dbReference>
<comment type="similarity">
    <text evidence="13">Belongs to the MoeA family.</text>
</comment>
<dbReference type="FunFam" id="2.170.190.11:FF:000001">
    <property type="entry name" value="Molybdopterin molybdenumtransferase"/>
    <property type="match status" value="1"/>
</dbReference>
<comment type="catalytic activity">
    <reaction evidence="13">
        <text>molybdopterin + ATP + H(+) = adenylyl-molybdopterin + diphosphate</text>
        <dbReference type="Rhea" id="RHEA:31331"/>
        <dbReference type="ChEBI" id="CHEBI:15378"/>
        <dbReference type="ChEBI" id="CHEBI:30616"/>
        <dbReference type="ChEBI" id="CHEBI:33019"/>
        <dbReference type="ChEBI" id="CHEBI:58698"/>
        <dbReference type="ChEBI" id="CHEBI:62727"/>
    </reaction>
</comment>
<evidence type="ECO:0000259" key="14">
    <source>
        <dbReference type="SMART" id="SM00852"/>
    </source>
</evidence>
<evidence type="ECO:0000256" key="11">
    <source>
        <dbReference type="ARBA" id="ARBA00023150"/>
    </source>
</evidence>
<dbReference type="GO" id="GO:0006777">
    <property type="term" value="P:Mo-molybdopterin cofactor biosynthetic process"/>
    <property type="evidence" value="ECO:0007669"/>
    <property type="project" value="UniProtKB-UniRule"/>
</dbReference>
<dbReference type="GO" id="GO:0098970">
    <property type="term" value="P:postsynaptic neurotransmitter receptor diffusion trapping"/>
    <property type="evidence" value="ECO:0007669"/>
    <property type="project" value="TreeGrafter"/>
</dbReference>
<keyword evidence="5 13" id="KW-0500">Molybdenum</keyword>
<accession>A0A9P1N9E8</accession>
<dbReference type="Proteomes" id="UP001152747">
    <property type="component" value="Unassembled WGS sequence"/>
</dbReference>
<comment type="pathway">
    <text evidence="2 13">Cofactor biosynthesis; molybdopterin biosynthesis.</text>
</comment>
<dbReference type="OrthoDB" id="4349954at2759"/>
<dbReference type="GO" id="GO:0046872">
    <property type="term" value="F:metal ion binding"/>
    <property type="evidence" value="ECO:0007669"/>
    <property type="project" value="UniProtKB-UniRule"/>
</dbReference>
<evidence type="ECO:0000256" key="3">
    <source>
        <dbReference type="ARBA" id="ARBA00007589"/>
    </source>
</evidence>
<dbReference type="InterPro" id="IPR005110">
    <property type="entry name" value="MoeA_linker/N"/>
</dbReference>
<dbReference type="Pfam" id="PF03454">
    <property type="entry name" value="MoeA_C"/>
    <property type="match status" value="1"/>
</dbReference>
<keyword evidence="16" id="KW-1185">Reference proteome</keyword>
<evidence type="ECO:0000256" key="13">
    <source>
        <dbReference type="RuleBase" id="RU365090"/>
    </source>
</evidence>
<dbReference type="InterPro" id="IPR036135">
    <property type="entry name" value="MoeA_linker/N_sf"/>
</dbReference>
<evidence type="ECO:0000256" key="12">
    <source>
        <dbReference type="ARBA" id="ARBA00023268"/>
    </source>
</evidence>
<keyword evidence="9" id="KW-0067">ATP-binding</keyword>
<comment type="cofactor">
    <cofactor evidence="1 13">
        <name>Mg(2+)</name>
        <dbReference type="ChEBI" id="CHEBI:18420"/>
    </cofactor>
</comment>
<dbReference type="NCBIfam" id="TIGR00177">
    <property type="entry name" value="molyb_syn"/>
    <property type="match status" value="1"/>
</dbReference>